<gene>
    <name evidence="2" type="ORF">NC797_05755</name>
</gene>
<comment type="caution">
    <text evidence="2">The sequence shown here is derived from an EMBL/GenBank/DDBJ whole genome shotgun (WGS) entry which is preliminary data.</text>
</comment>
<evidence type="ECO:0000313" key="3">
    <source>
        <dbReference type="Proteomes" id="UP001145050"/>
    </source>
</evidence>
<keyword evidence="1" id="KW-0472">Membrane</keyword>
<dbReference type="AlphaFoldDB" id="A0A9X4AL48"/>
<keyword evidence="1" id="KW-1133">Transmembrane helix</keyword>
<name>A0A9X4AL48_9BACI</name>
<keyword evidence="1" id="KW-0812">Transmembrane</keyword>
<dbReference type="RefSeq" id="WP_272435805.1">
    <property type="nucleotide sequence ID" value="NZ_JAMQKB010000003.1"/>
</dbReference>
<protein>
    <submittedName>
        <fullName evidence="2">DUF2953 domain-containing protein</fullName>
    </submittedName>
</protein>
<evidence type="ECO:0000256" key="1">
    <source>
        <dbReference type="SAM" id="Phobius"/>
    </source>
</evidence>
<dbReference type="Pfam" id="PF11167">
    <property type="entry name" value="DUF2953"/>
    <property type="match status" value="1"/>
</dbReference>
<accession>A0A9X4AL48</accession>
<dbReference type="Proteomes" id="UP001145050">
    <property type="component" value="Unassembled WGS sequence"/>
</dbReference>
<proteinExistence type="predicted"/>
<dbReference type="EMBL" id="JAMQKB010000003">
    <property type="protein sequence ID" value="MDC3424012.1"/>
    <property type="molecule type" value="Genomic_DNA"/>
</dbReference>
<evidence type="ECO:0000313" key="2">
    <source>
        <dbReference type="EMBL" id="MDC3424012.1"/>
    </source>
</evidence>
<dbReference type="InterPro" id="IPR021338">
    <property type="entry name" value="DUF2953"/>
</dbReference>
<keyword evidence="3" id="KW-1185">Reference proteome</keyword>
<reference evidence="2" key="1">
    <citation type="submission" date="2022-06" db="EMBL/GenBank/DDBJ databases">
        <title>Aquibacillus sp. a new bacterium isolated from soil saline samples.</title>
        <authorList>
            <person name="Galisteo C."/>
            <person name="De La Haba R."/>
            <person name="Sanchez-Porro C."/>
            <person name="Ventosa A."/>
        </authorList>
    </citation>
    <scope>NUCLEOTIDE SEQUENCE</scope>
    <source>
        <strain evidence="2">3ASR75-11</strain>
    </source>
</reference>
<organism evidence="2 3">
    <name type="scientific">Terrihalobacillus insolitus</name>
    <dbReference type="NCBI Taxonomy" id="2950438"/>
    <lineage>
        <taxon>Bacteria</taxon>
        <taxon>Bacillati</taxon>
        <taxon>Bacillota</taxon>
        <taxon>Bacilli</taxon>
        <taxon>Bacillales</taxon>
        <taxon>Bacillaceae</taxon>
        <taxon>Terrihalobacillus</taxon>
    </lineage>
</organism>
<sequence>MGWIYFTLIFLFLLIMILLFRVYVTIHYIYEDNENKLVIKIHLWKIPMIHKTIDLNDEMWSEIEKTTQNIPEREQEINSVEAIFNKIKSIKNKILEIFEMKPLFLPFIKKIHINQFSWKSKIGTGNAGSTGMVCGGVWTMKGGITGILHSYTTVVNRPILIVTPLFQSKYAKTELTCMLSVRLGQTIYAFMYLLRRRKQYSTEWKKNKV</sequence>
<feature type="transmembrane region" description="Helical" evidence="1">
    <location>
        <begin position="6"/>
        <end position="30"/>
    </location>
</feature>